<organism evidence="2 3">
    <name type="scientific">Septoria linicola</name>
    <dbReference type="NCBI Taxonomy" id="215465"/>
    <lineage>
        <taxon>Eukaryota</taxon>
        <taxon>Fungi</taxon>
        <taxon>Dikarya</taxon>
        <taxon>Ascomycota</taxon>
        <taxon>Pezizomycotina</taxon>
        <taxon>Dothideomycetes</taxon>
        <taxon>Dothideomycetidae</taxon>
        <taxon>Mycosphaerellales</taxon>
        <taxon>Mycosphaerellaceae</taxon>
        <taxon>Septoria</taxon>
    </lineage>
</organism>
<dbReference type="AlphaFoldDB" id="A0A9Q9AZY5"/>
<evidence type="ECO:0000256" key="1">
    <source>
        <dbReference type="SAM" id="MobiDB-lite"/>
    </source>
</evidence>
<accession>A0A9Q9AZY5</accession>
<sequence>MSNHIAADDCPGFCCSDFKTLVDEPVLLQDDPLQNLIHGLFARSRFEKHISDRGYDDLLRDACQLVSRLMTIDAFVKHVVKTVNGEMYVAAGSIKPRRGRRIHSISEADCGGGYKQDILIYHTETQRVVTDDMRKEARLIMQDMIDAVEFSISWPNDGQIRPSVSASCQRLEEQSLENYTSQDGRKRYKHGCRSKIILSTRVLFETIEDPKRKIGEPADTRNAARKLFLVTSILHELGHALINMSIGPDNWEPYVCNLWCSEGGFDLENALFGGLIRTQLMEEPSAAYCASNETGRAPRYTEHFLMTEYPSSLFARIYHERGSQMGMRDNPKYPFDEVRRVPARYFVDIFTESFWTQRELVSEHIRSGPVRPPVMAVWVAEYIFKDEISVGPAVQPHGLDSDEQDSDDEDFSDGGDADEACEAQSGEDKVSDLRPAFFRFADIRKPGLHEGLRYWLHNLNTKRQWRAHRHLYDELEFEDSFMSL</sequence>
<proteinExistence type="predicted"/>
<protein>
    <submittedName>
        <fullName evidence="2">Uncharacterized protein</fullName>
    </submittedName>
</protein>
<gene>
    <name evidence="2" type="ORF">Slin15195_G114940</name>
</gene>
<dbReference type="EMBL" id="CP099427">
    <property type="protein sequence ID" value="USW58175.1"/>
    <property type="molecule type" value="Genomic_DNA"/>
</dbReference>
<name>A0A9Q9AZY5_9PEZI</name>
<evidence type="ECO:0000313" key="2">
    <source>
        <dbReference type="EMBL" id="USW58175.1"/>
    </source>
</evidence>
<evidence type="ECO:0000313" key="3">
    <source>
        <dbReference type="Proteomes" id="UP001056384"/>
    </source>
</evidence>
<feature type="compositionally biased region" description="Acidic residues" evidence="1">
    <location>
        <begin position="401"/>
        <end position="421"/>
    </location>
</feature>
<dbReference type="Proteomes" id="UP001056384">
    <property type="component" value="Chromosome 10"/>
</dbReference>
<keyword evidence="3" id="KW-1185">Reference proteome</keyword>
<reference evidence="2" key="1">
    <citation type="submission" date="2022-06" db="EMBL/GenBank/DDBJ databases">
        <title>Complete genome sequences of two strains of the flax pathogen Septoria linicola.</title>
        <authorList>
            <person name="Lapalu N."/>
            <person name="Simon A."/>
            <person name="Demenou B."/>
            <person name="Paumier D."/>
            <person name="Guillot M.-P."/>
            <person name="Gout L."/>
            <person name="Valade R."/>
        </authorList>
    </citation>
    <scope>NUCLEOTIDE SEQUENCE</scope>
    <source>
        <strain evidence="2">SE15195</strain>
    </source>
</reference>
<feature type="region of interest" description="Disordered" evidence="1">
    <location>
        <begin position="394"/>
        <end position="428"/>
    </location>
</feature>